<keyword evidence="2" id="KW-1185">Reference proteome</keyword>
<dbReference type="AlphaFoldDB" id="E0NLR5"/>
<reference evidence="1 2" key="1">
    <citation type="submission" date="2010-07" db="EMBL/GenBank/DDBJ databases">
        <authorList>
            <person name="Muzny D."/>
            <person name="Qin X."/>
            <person name="Deng J."/>
            <person name="Jiang H."/>
            <person name="Liu Y."/>
            <person name="Qu J."/>
            <person name="Song X.-Z."/>
            <person name="Zhang L."/>
            <person name="Thornton R."/>
            <person name="Coyle M."/>
            <person name="Francisco L."/>
            <person name="Jackson L."/>
            <person name="Javaid M."/>
            <person name="Korchina V."/>
            <person name="Kovar C."/>
            <person name="Mata R."/>
            <person name="Mathew T."/>
            <person name="Ngo R."/>
            <person name="Nguyen L."/>
            <person name="Nguyen N."/>
            <person name="Okwuonu G."/>
            <person name="Ongeri F."/>
            <person name="Pham C."/>
            <person name="Simmons D."/>
            <person name="Wilczek-Boney K."/>
            <person name="Hale W."/>
            <person name="Jakkamsetti A."/>
            <person name="Pham P."/>
            <person name="Ruth R."/>
            <person name="San Lucas F."/>
            <person name="Warren J."/>
            <person name="Zhang J."/>
            <person name="Zhao Z."/>
            <person name="Zhou C."/>
            <person name="Zhu D."/>
            <person name="Lee S."/>
            <person name="Bess C."/>
            <person name="Blankenburg K."/>
            <person name="Forbes L."/>
            <person name="Fu Q."/>
            <person name="Gubbala S."/>
            <person name="Hirani K."/>
            <person name="Jayaseelan J.C."/>
            <person name="Lara F."/>
            <person name="Munidasa M."/>
            <person name="Palculict T."/>
            <person name="Patil S."/>
            <person name="Pu L.-L."/>
            <person name="Saada N."/>
            <person name="Tang L."/>
            <person name="Weissenberger G."/>
            <person name="Zhu Y."/>
            <person name="Hemphill L."/>
            <person name="Shang Y."/>
            <person name="Youmans B."/>
            <person name="Ayvaz T."/>
            <person name="Ross M."/>
            <person name="Santibanez J."/>
            <person name="Aqrawi P."/>
            <person name="Gross S."/>
            <person name="Joshi V."/>
            <person name="Fowler G."/>
            <person name="Nazareth L."/>
            <person name="Reid J."/>
            <person name="Worley K."/>
            <person name="Petrosino J."/>
            <person name="Highlander S."/>
            <person name="Gibbs R."/>
        </authorList>
    </citation>
    <scope>NUCLEOTIDE SEQUENCE [LARGE SCALE GENOMIC DNA]</scope>
    <source>
        <strain evidence="1 2">ATCC BAA-1640</strain>
    </source>
</reference>
<protein>
    <submittedName>
        <fullName evidence="1">Uncharacterized protein</fullName>
    </submittedName>
</protein>
<dbReference type="Proteomes" id="UP000003280">
    <property type="component" value="Unassembled WGS sequence"/>
</dbReference>
<sequence>MNICFTKGIFYKLNQFFIFQESHSNKFSGQEFFEVVLLFESEEERMEFKEIL</sequence>
<evidence type="ECO:0000313" key="1">
    <source>
        <dbReference type="EMBL" id="EFM25256.1"/>
    </source>
</evidence>
<name>E0NLR5_9FIRM</name>
<dbReference type="STRING" id="862517.HMPREF9225_1145"/>
<proteinExistence type="predicted"/>
<organism evidence="1 2">
    <name type="scientific">Peptoniphilus duerdenii ATCC BAA-1640</name>
    <dbReference type="NCBI Taxonomy" id="862517"/>
    <lineage>
        <taxon>Bacteria</taxon>
        <taxon>Bacillati</taxon>
        <taxon>Bacillota</taxon>
        <taxon>Tissierellia</taxon>
        <taxon>Tissierellales</taxon>
        <taxon>Peptoniphilaceae</taxon>
        <taxon>Peptoniphilus</taxon>
    </lineage>
</organism>
<gene>
    <name evidence="1" type="ORF">HMPREF9225_1145</name>
</gene>
<accession>E0NLR5</accession>
<evidence type="ECO:0000313" key="2">
    <source>
        <dbReference type="Proteomes" id="UP000003280"/>
    </source>
</evidence>
<dbReference type="HOGENOM" id="CLU_3083012_0_0_9"/>
<dbReference type="EMBL" id="AEEH01000043">
    <property type="protein sequence ID" value="EFM25256.1"/>
    <property type="molecule type" value="Genomic_DNA"/>
</dbReference>
<comment type="caution">
    <text evidence="1">The sequence shown here is derived from an EMBL/GenBank/DDBJ whole genome shotgun (WGS) entry which is preliminary data.</text>
</comment>